<dbReference type="EMBL" id="BMAW01019101">
    <property type="protein sequence ID" value="GFT61628.1"/>
    <property type="molecule type" value="Genomic_DNA"/>
</dbReference>
<evidence type="ECO:0000256" key="1">
    <source>
        <dbReference type="SAM" id="MobiDB-lite"/>
    </source>
</evidence>
<evidence type="ECO:0000313" key="3">
    <source>
        <dbReference type="Proteomes" id="UP000887013"/>
    </source>
</evidence>
<dbReference type="AlphaFoldDB" id="A0A8X6PD35"/>
<protein>
    <submittedName>
        <fullName evidence="2">Uncharacterized protein</fullName>
    </submittedName>
</protein>
<name>A0A8X6PD35_NEPPI</name>
<gene>
    <name evidence="2" type="ORF">NPIL_304561</name>
</gene>
<reference evidence="2" key="1">
    <citation type="submission" date="2020-08" db="EMBL/GenBank/DDBJ databases">
        <title>Multicomponent nature underlies the extraordinary mechanical properties of spider dragline silk.</title>
        <authorList>
            <person name="Kono N."/>
            <person name="Nakamura H."/>
            <person name="Mori M."/>
            <person name="Yoshida Y."/>
            <person name="Ohtoshi R."/>
            <person name="Malay A.D."/>
            <person name="Moran D.A.P."/>
            <person name="Tomita M."/>
            <person name="Numata K."/>
            <person name="Arakawa K."/>
        </authorList>
    </citation>
    <scope>NUCLEOTIDE SEQUENCE</scope>
</reference>
<dbReference type="Proteomes" id="UP000887013">
    <property type="component" value="Unassembled WGS sequence"/>
</dbReference>
<evidence type="ECO:0000313" key="2">
    <source>
        <dbReference type="EMBL" id="GFT61628.1"/>
    </source>
</evidence>
<feature type="region of interest" description="Disordered" evidence="1">
    <location>
        <begin position="55"/>
        <end position="80"/>
    </location>
</feature>
<feature type="compositionally biased region" description="Basic and acidic residues" evidence="1">
    <location>
        <begin position="70"/>
        <end position="80"/>
    </location>
</feature>
<organism evidence="2 3">
    <name type="scientific">Nephila pilipes</name>
    <name type="common">Giant wood spider</name>
    <name type="synonym">Nephila maculata</name>
    <dbReference type="NCBI Taxonomy" id="299642"/>
    <lineage>
        <taxon>Eukaryota</taxon>
        <taxon>Metazoa</taxon>
        <taxon>Ecdysozoa</taxon>
        <taxon>Arthropoda</taxon>
        <taxon>Chelicerata</taxon>
        <taxon>Arachnida</taxon>
        <taxon>Araneae</taxon>
        <taxon>Araneomorphae</taxon>
        <taxon>Entelegynae</taxon>
        <taxon>Araneoidea</taxon>
        <taxon>Nephilidae</taxon>
        <taxon>Nephila</taxon>
    </lineage>
</organism>
<keyword evidence="3" id="KW-1185">Reference proteome</keyword>
<proteinExistence type="predicted"/>
<comment type="caution">
    <text evidence="2">The sequence shown here is derived from an EMBL/GenBank/DDBJ whole genome shotgun (WGS) entry which is preliminary data.</text>
</comment>
<sequence>MDILTKVTWSTTNRLKEVIKLSSPSSDAGLTSFYLGSPDILRYSPAVTAIRAISQEEAHGKKSSSSDMSDYQKDIEQKES</sequence>
<accession>A0A8X6PD35</accession>